<proteinExistence type="predicted"/>
<feature type="signal peptide" evidence="1">
    <location>
        <begin position="1"/>
        <end position="17"/>
    </location>
</feature>
<dbReference type="Proteomes" id="UP001472677">
    <property type="component" value="Unassembled WGS sequence"/>
</dbReference>
<sequence length="185" mass="21227">MTILLGFWVMAMRSTFGMIGDMVAANSEWNWPLFQHLLPHDVLLNIAAVKCHASHFTGDSICWKRTNSGRFYVSSAYRIRNGIMEGPKKDVWKVIDRYKGAFAKEKTNWDLTFGGLCWFIWLNRNSRIFYNHDGDEQDDVHWSVMAQVKAWFQHAALSSNAYRVSQQAISAQSGVLCHWLAPPPS</sequence>
<gene>
    <name evidence="2" type="ORF">V6N12_062296</name>
</gene>
<evidence type="ECO:0000313" key="2">
    <source>
        <dbReference type="EMBL" id="KAK8574606.1"/>
    </source>
</evidence>
<feature type="chain" id="PRO_5045240871" evidence="1">
    <location>
        <begin position="18"/>
        <end position="185"/>
    </location>
</feature>
<evidence type="ECO:0000256" key="1">
    <source>
        <dbReference type="SAM" id="SignalP"/>
    </source>
</evidence>
<evidence type="ECO:0000313" key="3">
    <source>
        <dbReference type="Proteomes" id="UP001472677"/>
    </source>
</evidence>
<comment type="caution">
    <text evidence="2">The sequence shown here is derived from an EMBL/GenBank/DDBJ whole genome shotgun (WGS) entry which is preliminary data.</text>
</comment>
<dbReference type="EMBL" id="JBBPBM010000007">
    <property type="protein sequence ID" value="KAK8574606.1"/>
    <property type="molecule type" value="Genomic_DNA"/>
</dbReference>
<keyword evidence="1" id="KW-0732">Signal</keyword>
<accession>A0ABR2F8E9</accession>
<reference evidence="2 3" key="1">
    <citation type="journal article" date="2024" name="G3 (Bethesda)">
        <title>Genome assembly of Hibiscus sabdariffa L. provides insights into metabolisms of medicinal natural products.</title>
        <authorList>
            <person name="Kim T."/>
        </authorList>
    </citation>
    <scope>NUCLEOTIDE SEQUENCE [LARGE SCALE GENOMIC DNA]</scope>
    <source>
        <strain evidence="2">TK-2024</strain>
        <tissue evidence="2">Old leaves</tissue>
    </source>
</reference>
<protein>
    <submittedName>
        <fullName evidence="2">Uncharacterized protein</fullName>
    </submittedName>
</protein>
<name>A0ABR2F8E9_9ROSI</name>
<keyword evidence="3" id="KW-1185">Reference proteome</keyword>
<organism evidence="2 3">
    <name type="scientific">Hibiscus sabdariffa</name>
    <name type="common">roselle</name>
    <dbReference type="NCBI Taxonomy" id="183260"/>
    <lineage>
        <taxon>Eukaryota</taxon>
        <taxon>Viridiplantae</taxon>
        <taxon>Streptophyta</taxon>
        <taxon>Embryophyta</taxon>
        <taxon>Tracheophyta</taxon>
        <taxon>Spermatophyta</taxon>
        <taxon>Magnoliopsida</taxon>
        <taxon>eudicotyledons</taxon>
        <taxon>Gunneridae</taxon>
        <taxon>Pentapetalae</taxon>
        <taxon>rosids</taxon>
        <taxon>malvids</taxon>
        <taxon>Malvales</taxon>
        <taxon>Malvaceae</taxon>
        <taxon>Malvoideae</taxon>
        <taxon>Hibiscus</taxon>
    </lineage>
</organism>